<accession>A0ABS4JNK3</accession>
<dbReference type="Proteomes" id="UP001519289">
    <property type="component" value="Unassembled WGS sequence"/>
</dbReference>
<evidence type="ECO:0000313" key="3">
    <source>
        <dbReference type="Proteomes" id="UP001519289"/>
    </source>
</evidence>
<sequence length="178" mass="19786">MEAAHRERPDTRLELYLVAGLLLAACAGAGWLVARIAGAAGAPRPLEFAGLLFLLVLAAYLCLMAYELRTVCYLLEEQELRVAQGRRAVTIDLSRPIRLHRWLNRWNGEAAPRDLGGVAVEWYPPLALVRTGTWVVLGQDASGQRRALALRPSPRLLALLREWALPTWGEEHDETPGF</sequence>
<keyword evidence="3" id="KW-1185">Reference proteome</keyword>
<evidence type="ECO:0000313" key="2">
    <source>
        <dbReference type="EMBL" id="MBP2017105.1"/>
    </source>
</evidence>
<keyword evidence="1" id="KW-0812">Transmembrane</keyword>
<organism evidence="2 3">
    <name type="scientific">Symbiobacterium terraclitae</name>
    <dbReference type="NCBI Taxonomy" id="557451"/>
    <lineage>
        <taxon>Bacteria</taxon>
        <taxon>Bacillati</taxon>
        <taxon>Bacillota</taxon>
        <taxon>Clostridia</taxon>
        <taxon>Eubacteriales</taxon>
        <taxon>Symbiobacteriaceae</taxon>
        <taxon>Symbiobacterium</taxon>
    </lineage>
</organism>
<dbReference type="RefSeq" id="WP_209465254.1">
    <property type="nucleotide sequence ID" value="NZ_JAGGLG010000002.1"/>
</dbReference>
<gene>
    <name evidence="2" type="ORF">J2Z79_000479</name>
</gene>
<dbReference type="PROSITE" id="PS51257">
    <property type="entry name" value="PROKAR_LIPOPROTEIN"/>
    <property type="match status" value="1"/>
</dbReference>
<evidence type="ECO:0008006" key="4">
    <source>
        <dbReference type="Google" id="ProtNLM"/>
    </source>
</evidence>
<keyword evidence="1" id="KW-0472">Membrane</keyword>
<feature type="transmembrane region" description="Helical" evidence="1">
    <location>
        <begin position="15"/>
        <end position="34"/>
    </location>
</feature>
<name>A0ABS4JNK3_9FIRM</name>
<feature type="transmembrane region" description="Helical" evidence="1">
    <location>
        <begin position="46"/>
        <end position="66"/>
    </location>
</feature>
<reference evidence="2 3" key="1">
    <citation type="submission" date="2021-03" db="EMBL/GenBank/DDBJ databases">
        <title>Genomic Encyclopedia of Type Strains, Phase IV (KMG-IV): sequencing the most valuable type-strain genomes for metagenomic binning, comparative biology and taxonomic classification.</title>
        <authorList>
            <person name="Goeker M."/>
        </authorList>
    </citation>
    <scope>NUCLEOTIDE SEQUENCE [LARGE SCALE GENOMIC DNA]</scope>
    <source>
        <strain evidence="2 3">DSM 27138</strain>
    </source>
</reference>
<dbReference type="EMBL" id="JAGGLG010000002">
    <property type="protein sequence ID" value="MBP2017105.1"/>
    <property type="molecule type" value="Genomic_DNA"/>
</dbReference>
<comment type="caution">
    <text evidence="2">The sequence shown here is derived from an EMBL/GenBank/DDBJ whole genome shotgun (WGS) entry which is preliminary data.</text>
</comment>
<keyword evidence="1" id="KW-1133">Transmembrane helix</keyword>
<evidence type="ECO:0000256" key="1">
    <source>
        <dbReference type="SAM" id="Phobius"/>
    </source>
</evidence>
<protein>
    <recommendedName>
        <fullName evidence="4">Bacterial Pleckstrin homology domain-containing protein</fullName>
    </recommendedName>
</protein>
<proteinExistence type="predicted"/>